<feature type="compositionally biased region" description="Basic and acidic residues" evidence="2">
    <location>
        <begin position="430"/>
        <end position="443"/>
    </location>
</feature>
<dbReference type="Proteomes" id="UP001470230">
    <property type="component" value="Unassembled WGS sequence"/>
</dbReference>
<feature type="region of interest" description="Disordered" evidence="2">
    <location>
        <begin position="398"/>
        <end position="497"/>
    </location>
</feature>
<organism evidence="3 4">
    <name type="scientific">Tritrichomonas musculus</name>
    <dbReference type="NCBI Taxonomy" id="1915356"/>
    <lineage>
        <taxon>Eukaryota</taxon>
        <taxon>Metamonada</taxon>
        <taxon>Parabasalia</taxon>
        <taxon>Tritrichomonadida</taxon>
        <taxon>Tritrichomonadidae</taxon>
        <taxon>Tritrichomonas</taxon>
    </lineage>
</organism>
<sequence>MISNDDISTQIEKLSKIKSSLVKERKEYIKYHDHFESSINSLFESNTKLLNSFKERYTTYIILMKRHNSIDISLNDQIKIVKNREKMMNSIRQVSKCKNEATKQVLTPKEAIDAIIRLVKHELKDLYSRLQLIRQQNLYEEKFLSEIKELKKKKEKLEDQKRLYEKDIDFLQKQFSAISQYNDCEQLISLLEKLNKSISICQNLRQDKLNIINFHQQMERNQKYHCKIKGVDPESLLVAFDLSLSSNVSTANLSSLCQSTDDNRSKNDQKDSHKQVASLTTSTEKMSLTSSYKLNYDDSSLVGDLKSNEKVQTANKSSDIMKGGHSLNTQSSKSKSPKLDKKRARIVNDIIAGSQKGDQKTAKDQKKIKNSKILSSSEYTQSKESEYKDYDYYSESAFSSTTSHQKLSSKSNGKDSIKKNQKSSSNSMQNEKKSDLSQTKKDSSINNSEINNNQKNNSESNNNQKNSNESNESDASSMKSDNKKETSSNIKNDNDMQVSNYSEIKMASVRSFEVLSSVSYATDGTRHRHYSSKRTPLRIPVISPDKCDLFVHLLYNHHKKLVNQIRDNGNIHLSQQNISSLDLSSSQAFYNEFRDSNEFESFLRKNNELAIEEFDTFTQTDESFRTILASILNSKLQRFINEDKINDSVFKSSCQLDELETDVSALKRELEMKSKKREKWLKSFKIVPPEKLNKLELNIKRDVEKANSKSQTNQIQSLEKIRNEIIENSKLNPKSFLKKMEHRDLVAMLTKKKLELKIIKMTNVRKQLDINSLLKRLKIVDPLMYSAETHEPAQIEVDRNILDKKQQKLDKIESINRHYNDIVSEGQMLSDQIADQEYLVESITNYLTDMAKEPKSNVRALCNALKHDRSSINEINRQISFITIENESISKEINRYDEIVSSRNLMLMSQKVENLYKYLVQLKSRFNTLRAVKENRSFVMTFEGEMVSLQRQINMVLSEIEVYRMRINGTISKIEKQIRNTTLKDVRCPKPISNFTRNEKSKSPHKYSLKK</sequence>
<protein>
    <recommendedName>
        <fullName evidence="5">DUF4201 domain-containing protein</fullName>
    </recommendedName>
</protein>
<evidence type="ECO:0000256" key="2">
    <source>
        <dbReference type="SAM" id="MobiDB-lite"/>
    </source>
</evidence>
<feature type="coiled-coil region" evidence="1">
    <location>
        <begin position="140"/>
        <end position="174"/>
    </location>
</feature>
<comment type="caution">
    <text evidence="3">The sequence shown here is derived from an EMBL/GenBank/DDBJ whole genome shotgun (WGS) entry which is preliminary data.</text>
</comment>
<feature type="region of interest" description="Disordered" evidence="2">
    <location>
        <begin position="307"/>
        <end position="343"/>
    </location>
</feature>
<accession>A0ABR2HDA7</accession>
<feature type="compositionally biased region" description="Basic and acidic residues" evidence="2">
    <location>
        <begin position="261"/>
        <end position="274"/>
    </location>
</feature>
<keyword evidence="4" id="KW-1185">Reference proteome</keyword>
<feature type="compositionally biased region" description="Polar residues" evidence="2">
    <location>
        <begin position="487"/>
        <end position="497"/>
    </location>
</feature>
<evidence type="ECO:0008006" key="5">
    <source>
        <dbReference type="Google" id="ProtNLM"/>
    </source>
</evidence>
<dbReference type="EMBL" id="JAPFFF010000031">
    <property type="protein sequence ID" value="KAK8844999.1"/>
    <property type="molecule type" value="Genomic_DNA"/>
</dbReference>
<feature type="compositionally biased region" description="Low complexity" evidence="2">
    <location>
        <begin position="444"/>
        <end position="470"/>
    </location>
</feature>
<feature type="region of interest" description="Disordered" evidence="2">
    <location>
        <begin position="989"/>
        <end position="1011"/>
    </location>
</feature>
<keyword evidence="1" id="KW-0175">Coiled coil</keyword>
<feature type="compositionally biased region" description="Polar residues" evidence="2">
    <location>
        <begin position="398"/>
        <end position="411"/>
    </location>
</feature>
<evidence type="ECO:0000313" key="4">
    <source>
        <dbReference type="Proteomes" id="UP001470230"/>
    </source>
</evidence>
<name>A0ABR2HDA7_9EUKA</name>
<reference evidence="3 4" key="1">
    <citation type="submission" date="2024-04" db="EMBL/GenBank/DDBJ databases">
        <title>Tritrichomonas musculus Genome.</title>
        <authorList>
            <person name="Alves-Ferreira E."/>
            <person name="Grigg M."/>
            <person name="Lorenzi H."/>
            <person name="Galac M."/>
        </authorList>
    </citation>
    <scope>NUCLEOTIDE SEQUENCE [LARGE SCALE GENOMIC DNA]</scope>
    <source>
        <strain evidence="3 4">EAF2021</strain>
    </source>
</reference>
<evidence type="ECO:0000256" key="1">
    <source>
        <dbReference type="SAM" id="Coils"/>
    </source>
</evidence>
<proteinExistence type="predicted"/>
<feature type="region of interest" description="Disordered" evidence="2">
    <location>
        <begin position="258"/>
        <end position="282"/>
    </location>
</feature>
<gene>
    <name evidence="3" type="ORF">M9Y10_021173</name>
</gene>
<evidence type="ECO:0000313" key="3">
    <source>
        <dbReference type="EMBL" id="KAK8844999.1"/>
    </source>
</evidence>